<dbReference type="InterPro" id="IPR036388">
    <property type="entry name" value="WH-like_DNA-bd_sf"/>
</dbReference>
<dbReference type="InterPro" id="IPR003783">
    <property type="entry name" value="Regulatory_RecX"/>
</dbReference>
<dbReference type="Gene3D" id="1.10.10.10">
    <property type="entry name" value="Winged helix-like DNA-binding domain superfamily/Winged helix DNA-binding domain"/>
    <property type="match status" value="1"/>
</dbReference>
<evidence type="ECO:0000256" key="6">
    <source>
        <dbReference type="SAM" id="MobiDB-lite"/>
    </source>
</evidence>
<evidence type="ECO:0000259" key="7">
    <source>
        <dbReference type="Pfam" id="PF02631"/>
    </source>
</evidence>
<evidence type="ECO:0000256" key="3">
    <source>
        <dbReference type="ARBA" id="ARBA00018111"/>
    </source>
</evidence>
<organism evidence="8 9">
    <name type="scientific">Microbacterium marmarense</name>
    <dbReference type="NCBI Taxonomy" id="3122051"/>
    <lineage>
        <taxon>Bacteria</taxon>
        <taxon>Bacillati</taxon>
        <taxon>Actinomycetota</taxon>
        <taxon>Actinomycetes</taxon>
        <taxon>Micrococcales</taxon>
        <taxon>Microbacteriaceae</taxon>
        <taxon>Microbacterium</taxon>
    </lineage>
</organism>
<protein>
    <recommendedName>
        <fullName evidence="3 5">Regulatory protein RecX</fullName>
    </recommendedName>
</protein>
<dbReference type="PANTHER" id="PTHR33602">
    <property type="entry name" value="REGULATORY PROTEIN RECX FAMILY PROTEIN"/>
    <property type="match status" value="1"/>
</dbReference>
<comment type="subcellular location">
    <subcellularLocation>
        <location evidence="1 5">Cytoplasm</location>
    </subcellularLocation>
</comment>
<name>A0ABU8LVP7_9MICO</name>
<proteinExistence type="inferred from homology"/>
<dbReference type="Proteomes" id="UP001368654">
    <property type="component" value="Unassembled WGS sequence"/>
</dbReference>
<dbReference type="PANTHER" id="PTHR33602:SF1">
    <property type="entry name" value="REGULATORY PROTEIN RECX FAMILY PROTEIN"/>
    <property type="match status" value="1"/>
</dbReference>
<feature type="region of interest" description="Disordered" evidence="6">
    <location>
        <begin position="30"/>
        <end position="49"/>
    </location>
</feature>
<evidence type="ECO:0000256" key="4">
    <source>
        <dbReference type="ARBA" id="ARBA00022490"/>
    </source>
</evidence>
<dbReference type="HAMAP" id="MF_01114">
    <property type="entry name" value="RecX"/>
    <property type="match status" value="1"/>
</dbReference>
<evidence type="ECO:0000313" key="8">
    <source>
        <dbReference type="EMBL" id="MEJ1156286.1"/>
    </source>
</evidence>
<comment type="similarity">
    <text evidence="2 5">Belongs to the RecX family.</text>
</comment>
<comment type="caution">
    <text evidence="8">The sequence shown here is derived from an EMBL/GenBank/DDBJ whole genome shotgun (WGS) entry which is preliminary data.</text>
</comment>
<dbReference type="Pfam" id="PF02631">
    <property type="entry name" value="RecX_HTH2"/>
    <property type="match status" value="1"/>
</dbReference>
<evidence type="ECO:0000256" key="1">
    <source>
        <dbReference type="ARBA" id="ARBA00004496"/>
    </source>
</evidence>
<evidence type="ECO:0000256" key="5">
    <source>
        <dbReference type="HAMAP-Rule" id="MF_01114"/>
    </source>
</evidence>
<gene>
    <name evidence="5" type="primary">recX</name>
    <name evidence="8" type="ORF">WDU96_11820</name>
</gene>
<evidence type="ECO:0000313" key="9">
    <source>
        <dbReference type="Proteomes" id="UP001368654"/>
    </source>
</evidence>
<feature type="compositionally biased region" description="Low complexity" evidence="6">
    <location>
        <begin position="30"/>
        <end position="41"/>
    </location>
</feature>
<feature type="domain" description="RecX second three-helical" evidence="7">
    <location>
        <begin position="101"/>
        <end position="142"/>
    </location>
</feature>
<dbReference type="RefSeq" id="WP_337338725.1">
    <property type="nucleotide sequence ID" value="NZ_JBBDGL010000004.1"/>
</dbReference>
<comment type="function">
    <text evidence="5">Modulates RecA activity.</text>
</comment>
<evidence type="ECO:0000256" key="2">
    <source>
        <dbReference type="ARBA" id="ARBA00009695"/>
    </source>
</evidence>
<dbReference type="EMBL" id="JBBDGL010000004">
    <property type="protein sequence ID" value="MEJ1156286.1"/>
    <property type="molecule type" value="Genomic_DNA"/>
</dbReference>
<keyword evidence="9" id="KW-1185">Reference proteome</keyword>
<keyword evidence="4 5" id="KW-0963">Cytoplasm</keyword>
<reference evidence="8 9" key="1">
    <citation type="submission" date="2024-02" db="EMBL/GenBank/DDBJ databases">
        <authorList>
            <person name="Saticioglu I.B."/>
        </authorList>
    </citation>
    <scope>NUCLEOTIDE SEQUENCE [LARGE SCALE GENOMIC DNA]</scope>
    <source>
        <strain evidence="8 9">Mu-86</strain>
    </source>
</reference>
<sequence length="211" mass="22810">MVRFTDGGGDDTAAAASDLAPVIDLFPASSASSASSASPSSLVDTRSEDEACEAAENQLLRKLRSRSLSVAEARAVLRDHEISEHHVEELIEKFERLSYLDDTVLAEHLVYMGAERKGQGRGAIAQTLSKRGIARDLAEEVLSTLGDDEAERALEFARSRASRMSSLENDVALRRLHGQLARRGFGGHVAMTAARTALDELRRASSGVRFS</sequence>
<dbReference type="InterPro" id="IPR053924">
    <property type="entry name" value="RecX_HTH_2nd"/>
</dbReference>
<accession>A0ABU8LVP7</accession>